<keyword evidence="4" id="KW-1185">Reference proteome</keyword>
<name>A0A6A3ISL3_9STRA</name>
<evidence type="ECO:0000313" key="2">
    <source>
        <dbReference type="EMBL" id="KAE8983485.1"/>
    </source>
</evidence>
<reference evidence="2 5" key="1">
    <citation type="submission" date="2018-09" db="EMBL/GenBank/DDBJ databases">
        <title>Genomic investigation of the strawberry pathogen Phytophthora fragariae indicates pathogenicity is determined by transcriptional variation in three key races.</title>
        <authorList>
            <person name="Adams T.M."/>
            <person name="Armitage A.D."/>
            <person name="Sobczyk M.K."/>
            <person name="Bates H.J."/>
            <person name="Dunwell J.M."/>
            <person name="Nellist C.F."/>
            <person name="Harrison R.J."/>
        </authorList>
    </citation>
    <scope>NUCLEOTIDE SEQUENCE [LARGE SCALE GENOMIC DNA]</scope>
    <source>
        <strain evidence="2 5">SCRP324</strain>
        <strain evidence="3 4">SCRP333</strain>
    </source>
</reference>
<protein>
    <submittedName>
        <fullName evidence="2">Uncharacterized protein</fullName>
    </submittedName>
</protein>
<dbReference type="Proteomes" id="UP000435112">
    <property type="component" value="Unassembled WGS sequence"/>
</dbReference>
<dbReference type="EMBL" id="QXFU01002624">
    <property type="protein sequence ID" value="KAE8983485.1"/>
    <property type="molecule type" value="Genomic_DNA"/>
</dbReference>
<evidence type="ECO:0000313" key="5">
    <source>
        <dbReference type="Proteomes" id="UP000435112"/>
    </source>
</evidence>
<comment type="caution">
    <text evidence="2">The sequence shown here is derived from an EMBL/GenBank/DDBJ whole genome shotgun (WGS) entry which is preliminary data.</text>
</comment>
<evidence type="ECO:0000313" key="4">
    <source>
        <dbReference type="Proteomes" id="UP000434957"/>
    </source>
</evidence>
<dbReference type="Proteomes" id="UP000434957">
    <property type="component" value="Unassembled WGS sequence"/>
</dbReference>
<feature type="region of interest" description="Disordered" evidence="1">
    <location>
        <begin position="1"/>
        <end position="29"/>
    </location>
</feature>
<proteinExistence type="predicted"/>
<gene>
    <name evidence="2" type="ORF">PR002_g23243</name>
    <name evidence="3" type="ORF">PR003_g23997</name>
</gene>
<evidence type="ECO:0000313" key="3">
    <source>
        <dbReference type="EMBL" id="KAE9295507.1"/>
    </source>
</evidence>
<evidence type="ECO:0000256" key="1">
    <source>
        <dbReference type="SAM" id="MobiDB-lite"/>
    </source>
</evidence>
<dbReference type="OrthoDB" id="99961at2759"/>
<sequence length="80" mass="9025">MEHTDLEPGNVTAPAPQPPPAKGPQERRWAGHCGCDGSCEFQRFDEDMELIDVRTQQMLQDQQQPGEGSPPLLLHLLMMW</sequence>
<organism evidence="2 5">
    <name type="scientific">Phytophthora rubi</name>
    <dbReference type="NCBI Taxonomy" id="129364"/>
    <lineage>
        <taxon>Eukaryota</taxon>
        <taxon>Sar</taxon>
        <taxon>Stramenopiles</taxon>
        <taxon>Oomycota</taxon>
        <taxon>Peronosporomycetes</taxon>
        <taxon>Peronosporales</taxon>
        <taxon>Peronosporaceae</taxon>
        <taxon>Phytophthora</taxon>
    </lineage>
</organism>
<dbReference type="AlphaFoldDB" id="A0A6A3ISL3"/>
<dbReference type="EMBL" id="QXFT01002618">
    <property type="protein sequence ID" value="KAE9295507.1"/>
    <property type="molecule type" value="Genomic_DNA"/>
</dbReference>
<accession>A0A6A3ISL3</accession>